<feature type="compositionally biased region" description="Low complexity" evidence="1">
    <location>
        <begin position="298"/>
        <end position="309"/>
    </location>
</feature>
<evidence type="ECO:0000313" key="2">
    <source>
        <dbReference type="EMBL" id="KAL0571576.1"/>
    </source>
</evidence>
<gene>
    <name evidence="2" type="ORF">V5O48_010382</name>
</gene>
<name>A0ABR3F8F8_9AGAR</name>
<comment type="caution">
    <text evidence="2">The sequence shown here is derived from an EMBL/GenBank/DDBJ whole genome shotgun (WGS) entry which is preliminary data.</text>
</comment>
<sequence>MSRPRIPGKFNPSKSAEPPRDYSLRPTKRPHQRSARDAPVGYFANGQAFTQDDKLPTKPGQVGLQDPPLHDIPSIANHTSAPAAPKLNEREEATLSWNETAEHWTPHLNKRKKQSQRWTAEVIPRLIPPYMTLLRETDKLHLDPEPTYWPCSCGGRGFRLLNIVVVRFSRLSEISLEVCECTSAGEQLVQMGLFPCAPCYPTLAVDIRVLNFVAGLFLRVAPNHRAWCDTVTEFLDCQGYRMKGQDPLRRRFSNALQWYTSLRLATKGVIDKMLLESREVLRSPPDNESFHVYERDTSPSPRSSRPSSPADVHEEPPESSPPSSRPSSPFFDDSVEGSSRSPTPEYDTHKRPRLEDTRRVLTRPSDYLRLRCPTCYGGWDSSRRNELDFDAIVCLDACFTQKHNKSRARDPMKQHPDSAFLEEAELEAAEVYVETLRPSRTKSKQGSDSSDPELEREEEEDGYEGAMKVPRSALRGCNESFTAADERRQKASTQFFDCTGLMALLCRHDRVLWIANMTSAGEKQFYVIALLRKLFEHLPEDFEVGLLYDIGCQLDHSCDKWGFLEEFRDRLAFAISVFHAFGHHWACQLVYHPRKRKGFGFSDGEGCERFWHSISRLIPYLRVCGYYQRIFTLDAQVQHADQESLKGLGDWLARKYSDARGAQLEGEREMRASGRSEEFLREQWEEQVADQTKPLPSQLFLTAIVSFLVLNSAEHSEKSNQLGKKAVQEVLRIRTSVELLEKKSRQLESVAMDLDADDLHHQQAVDELPEIQRKLTEGRKKLKAKERLLGVQDAQAVRHLQNSPFLRERMKALALKTRLVALLRARKFQRDRLERSFRKQTNEAKLHSQISQSVKRKDPGIQKVARDYNGIVKKLKEMIRRRTCPRHATAPRDIPMDKLFTLDVDDEIWEDVGLTDEWDRPDLPPWLVDEDVRTGIRAMLQHDRAKEELARLKVERDAMQWWFAEEWAVVLHALDETTHPDLRFQLLQRREELLSLCATWQGRLAHLPSSPNVPEWGPTKQEISDAKSNMAAKALETKQKSPGESCELGAGLEVEDEDESEDDAQGEEYDEDDLNTLETFNIVDDNETGEDLL</sequence>
<dbReference type="Proteomes" id="UP001465976">
    <property type="component" value="Unassembled WGS sequence"/>
</dbReference>
<reference evidence="2 3" key="1">
    <citation type="submission" date="2024-02" db="EMBL/GenBank/DDBJ databases">
        <title>A draft genome for the cacao thread blight pathogen Marasmius crinis-equi.</title>
        <authorList>
            <person name="Cohen S.P."/>
            <person name="Baruah I.K."/>
            <person name="Amoako-Attah I."/>
            <person name="Bukari Y."/>
            <person name="Meinhardt L.W."/>
            <person name="Bailey B.A."/>
        </authorList>
    </citation>
    <scope>NUCLEOTIDE SEQUENCE [LARGE SCALE GENOMIC DNA]</scope>
    <source>
        <strain evidence="2 3">GH-76</strain>
    </source>
</reference>
<feature type="region of interest" description="Disordered" evidence="1">
    <location>
        <begin position="1032"/>
        <end position="1093"/>
    </location>
</feature>
<feature type="region of interest" description="Disordered" evidence="1">
    <location>
        <begin position="286"/>
        <end position="358"/>
    </location>
</feature>
<dbReference type="PANTHER" id="PTHR33096:SF1">
    <property type="entry name" value="CXC1-LIKE CYSTEINE CLUSTER ASSOCIATED WITH KDZ TRANSPOSASES DOMAIN-CONTAINING PROTEIN"/>
    <property type="match status" value="1"/>
</dbReference>
<dbReference type="Pfam" id="PF18758">
    <property type="entry name" value="KDZ"/>
    <property type="match status" value="1"/>
</dbReference>
<feature type="compositionally biased region" description="Acidic residues" evidence="1">
    <location>
        <begin position="450"/>
        <end position="463"/>
    </location>
</feature>
<evidence type="ECO:0008006" key="4">
    <source>
        <dbReference type="Google" id="ProtNLM"/>
    </source>
</evidence>
<dbReference type="EMBL" id="JBAHYK010000746">
    <property type="protein sequence ID" value="KAL0571576.1"/>
    <property type="molecule type" value="Genomic_DNA"/>
</dbReference>
<accession>A0ABR3F8F8</accession>
<feature type="compositionally biased region" description="Acidic residues" evidence="1">
    <location>
        <begin position="1084"/>
        <end position="1093"/>
    </location>
</feature>
<feature type="region of interest" description="Disordered" evidence="1">
    <location>
        <begin position="1"/>
        <end position="60"/>
    </location>
</feature>
<feature type="compositionally biased region" description="Basic and acidic residues" evidence="1">
    <location>
        <begin position="346"/>
        <end position="358"/>
    </location>
</feature>
<feature type="compositionally biased region" description="Basic and acidic residues" evidence="1">
    <location>
        <begin position="288"/>
        <end position="297"/>
    </location>
</feature>
<organism evidence="2 3">
    <name type="scientific">Marasmius crinis-equi</name>
    <dbReference type="NCBI Taxonomy" id="585013"/>
    <lineage>
        <taxon>Eukaryota</taxon>
        <taxon>Fungi</taxon>
        <taxon>Dikarya</taxon>
        <taxon>Basidiomycota</taxon>
        <taxon>Agaricomycotina</taxon>
        <taxon>Agaricomycetes</taxon>
        <taxon>Agaricomycetidae</taxon>
        <taxon>Agaricales</taxon>
        <taxon>Marasmiineae</taxon>
        <taxon>Marasmiaceae</taxon>
        <taxon>Marasmius</taxon>
    </lineage>
</organism>
<keyword evidence="3" id="KW-1185">Reference proteome</keyword>
<feature type="compositionally biased region" description="Acidic residues" evidence="1">
    <location>
        <begin position="1053"/>
        <end position="1075"/>
    </location>
</feature>
<dbReference type="InterPro" id="IPR040521">
    <property type="entry name" value="KDZ"/>
</dbReference>
<proteinExistence type="predicted"/>
<protein>
    <recommendedName>
        <fullName evidence="4">CxC1-like cysteine cluster associated with KDZ transposases domain-containing protein</fullName>
    </recommendedName>
</protein>
<dbReference type="PANTHER" id="PTHR33096">
    <property type="entry name" value="CXC2 DOMAIN-CONTAINING PROTEIN"/>
    <property type="match status" value="1"/>
</dbReference>
<feature type="region of interest" description="Disordered" evidence="1">
    <location>
        <begin position="437"/>
        <end position="465"/>
    </location>
</feature>
<evidence type="ECO:0000256" key="1">
    <source>
        <dbReference type="SAM" id="MobiDB-lite"/>
    </source>
</evidence>
<evidence type="ECO:0000313" key="3">
    <source>
        <dbReference type="Proteomes" id="UP001465976"/>
    </source>
</evidence>